<dbReference type="InterPro" id="IPR013529">
    <property type="entry name" value="Glyco_hydro_42_N"/>
</dbReference>
<dbReference type="GO" id="GO:0004565">
    <property type="term" value="F:beta-galactosidase activity"/>
    <property type="evidence" value="ECO:0007669"/>
    <property type="project" value="InterPro"/>
</dbReference>
<proteinExistence type="predicted"/>
<feature type="domain" description="DUF5597" evidence="4">
    <location>
        <begin position="375"/>
        <end position="511"/>
    </location>
</feature>
<dbReference type="Pfam" id="PF18120">
    <property type="entry name" value="DUF5597"/>
    <property type="match status" value="1"/>
</dbReference>
<protein>
    <submittedName>
        <fullName evidence="5">Beta-galactosidase GanA</fullName>
    </submittedName>
</protein>
<dbReference type="InterPro" id="IPR017853">
    <property type="entry name" value="GH"/>
</dbReference>
<dbReference type="Gene3D" id="2.60.220.20">
    <property type="entry name" value="putative beta-Galactosidase from caulobacter crescentus"/>
    <property type="match status" value="1"/>
</dbReference>
<evidence type="ECO:0000313" key="5">
    <source>
        <dbReference type="EMBL" id="MBB4657606.1"/>
    </source>
</evidence>
<dbReference type="FunFam" id="3.20.20.80:FF:000135">
    <property type="entry name" value="Beta-galactosidase, putative, bgl35A"/>
    <property type="match status" value="1"/>
</dbReference>
<dbReference type="EMBL" id="JACHOB010000001">
    <property type="protein sequence ID" value="MBB4657606.1"/>
    <property type="molecule type" value="Genomic_DNA"/>
</dbReference>
<dbReference type="Gene3D" id="3.20.20.80">
    <property type="entry name" value="Glycosidases"/>
    <property type="match status" value="1"/>
</dbReference>
<dbReference type="GO" id="GO:0005975">
    <property type="term" value="P:carbohydrate metabolic process"/>
    <property type="evidence" value="ECO:0007669"/>
    <property type="project" value="InterPro"/>
</dbReference>
<keyword evidence="1" id="KW-0378">Hydrolase</keyword>
<feature type="domain" description="Glycoside hydrolase family 42 N-terminal" evidence="3">
    <location>
        <begin position="70"/>
        <end position="200"/>
    </location>
</feature>
<organism evidence="5 6">
    <name type="scientific">Parvularcula dongshanensis</name>
    <dbReference type="NCBI Taxonomy" id="1173995"/>
    <lineage>
        <taxon>Bacteria</taxon>
        <taxon>Pseudomonadati</taxon>
        <taxon>Pseudomonadota</taxon>
        <taxon>Alphaproteobacteria</taxon>
        <taxon>Parvularculales</taxon>
        <taxon>Parvularculaceae</taxon>
        <taxon>Parvularcula</taxon>
    </lineage>
</organism>
<dbReference type="AlphaFoldDB" id="A0A840HXP7"/>
<dbReference type="SUPFAM" id="SSF51445">
    <property type="entry name" value="(Trans)glycosidases"/>
    <property type="match status" value="1"/>
</dbReference>
<dbReference type="Proteomes" id="UP000563524">
    <property type="component" value="Unassembled WGS sequence"/>
</dbReference>
<keyword evidence="2" id="KW-0326">Glycosidase</keyword>
<name>A0A840HXP7_9PROT</name>
<reference evidence="5 6" key="1">
    <citation type="submission" date="2020-08" db="EMBL/GenBank/DDBJ databases">
        <title>Genomic Encyclopedia of Type Strains, Phase IV (KMG-IV): sequencing the most valuable type-strain genomes for metagenomic binning, comparative biology and taxonomic classification.</title>
        <authorList>
            <person name="Goeker M."/>
        </authorList>
    </citation>
    <scope>NUCLEOTIDE SEQUENCE [LARGE SCALE GENOMIC DNA]</scope>
    <source>
        <strain evidence="5 6">DSM 102850</strain>
    </source>
</reference>
<gene>
    <name evidence="5" type="ORF">GGQ59_000106</name>
</gene>
<keyword evidence="6" id="KW-1185">Reference proteome</keyword>
<evidence type="ECO:0000256" key="1">
    <source>
        <dbReference type="ARBA" id="ARBA00022801"/>
    </source>
</evidence>
<dbReference type="GO" id="GO:0009341">
    <property type="term" value="C:beta-galactosidase complex"/>
    <property type="evidence" value="ECO:0007669"/>
    <property type="project" value="InterPro"/>
</dbReference>
<accession>A0A840HXP7</accession>
<dbReference type="InterPro" id="IPR040719">
    <property type="entry name" value="DUF5597"/>
</dbReference>
<comment type="caution">
    <text evidence="5">The sequence shown here is derived from an EMBL/GenBank/DDBJ whole genome shotgun (WGS) entry which is preliminary data.</text>
</comment>
<evidence type="ECO:0000256" key="2">
    <source>
        <dbReference type="ARBA" id="ARBA00023295"/>
    </source>
</evidence>
<evidence type="ECO:0000259" key="4">
    <source>
        <dbReference type="Pfam" id="PF18120"/>
    </source>
</evidence>
<evidence type="ECO:0000313" key="6">
    <source>
        <dbReference type="Proteomes" id="UP000563524"/>
    </source>
</evidence>
<dbReference type="Pfam" id="PF02449">
    <property type="entry name" value="Glyco_hydro_42"/>
    <property type="match status" value="1"/>
</dbReference>
<sequence length="543" mass="60149">MSGLASVGAEAQEDRPRIVTENGRHALLVDGQPFLMLAAQAHNSSNYPSVLPEVWPAVEALGANTLMIPVAWEQIEPVEGRFDFSYLDALIPQARERGVRLVLLWFGTWKNTGPAYTPAWVKLDRERFPRLVKEDGTESYALSPFGEETLEADRRAFVRLMTYLRDDDADHTVIMVQVENETGTYGSVRDYGQAAQEAFEAEVPAPLLASEGQEGGSWRDVFGEDADEAFHAWSIGSYVGRIAEAGKAVLDLPMYTNAALRDPLKDTDPASYASGGPTDNMLDIWQAAAPDLSLLSPDIYTAESEAYRAALDHYAKPDNPLFVSETGNRVDFARFFFAALGKGAIGFAPFGMDYTGYGNFPLGAKATTPEIIEPFAQVYDLVRPFEREWARLAYESEVFGAARPDDDAPQTLDLGDWTARVDYDLWQFGQPDWTFLGDDLHREPDENAGVLIARLGENQFLVTGIGARVTFGRTGGGGFTLVSAEEVEWEEGNWRFRRMWNGDQTDYGLNFTDRGAVLRVTLVPDDDRIEQEGRAVAGTEETE</sequence>
<evidence type="ECO:0000259" key="3">
    <source>
        <dbReference type="Pfam" id="PF02449"/>
    </source>
</evidence>